<evidence type="ECO:0000313" key="2">
    <source>
        <dbReference type="Proteomes" id="UP000299102"/>
    </source>
</evidence>
<dbReference type="EMBL" id="BGZK01008346">
    <property type="protein sequence ID" value="GBP08057.1"/>
    <property type="molecule type" value="Genomic_DNA"/>
</dbReference>
<comment type="caution">
    <text evidence="1">The sequence shown here is derived from an EMBL/GenBank/DDBJ whole genome shotgun (WGS) entry which is preliminary data.</text>
</comment>
<protein>
    <submittedName>
        <fullName evidence="1">Nucleic-acid-binding protein from transposon X-element</fullName>
    </submittedName>
</protein>
<proteinExistence type="predicted"/>
<accession>A0A4C1T3M7</accession>
<keyword evidence="2" id="KW-1185">Reference proteome</keyword>
<organism evidence="1 2">
    <name type="scientific">Eumeta variegata</name>
    <name type="common">Bagworm moth</name>
    <name type="synonym">Eumeta japonica</name>
    <dbReference type="NCBI Taxonomy" id="151549"/>
    <lineage>
        <taxon>Eukaryota</taxon>
        <taxon>Metazoa</taxon>
        <taxon>Ecdysozoa</taxon>
        <taxon>Arthropoda</taxon>
        <taxon>Hexapoda</taxon>
        <taxon>Insecta</taxon>
        <taxon>Pterygota</taxon>
        <taxon>Neoptera</taxon>
        <taxon>Endopterygota</taxon>
        <taxon>Lepidoptera</taxon>
        <taxon>Glossata</taxon>
        <taxon>Ditrysia</taxon>
        <taxon>Tineoidea</taxon>
        <taxon>Psychidae</taxon>
        <taxon>Oiketicinae</taxon>
        <taxon>Eumeta</taxon>
    </lineage>
</organism>
<sequence length="353" mass="39636">MATASKILRQVSSLCRSSSKSSTVRENQHRCTVFSSTVSQAIISSAHTPSLKSVPFFVEEFHRTRKPAPLHRFLVHSQSSDDKQRPYAKFQVCAILPRRVPPCAEISTAAPFSRPCREMISSARTPSLKSVPFLVEEFHRARKPVPQRFLVHGYVVSGVIVEAPYKRDMPSQCHRCQLYGHAAVNCFAQPRCVKCLVPHWTKDCERTKESGGKLSYCNCGQEHTANYGGCSVAPKPKPLKFKSINMRNLPVIKNLNGSQFPPLDQNQTTQQPGRIVKIHHKQPAGEFLVQPPQPPSSQPAPASRPLLLLTNGRSRFHRLRSDLYTRLTLGSLQVKRRVIPGPRRPSWGRTLIL</sequence>
<evidence type="ECO:0000313" key="1">
    <source>
        <dbReference type="EMBL" id="GBP08057.1"/>
    </source>
</evidence>
<dbReference type="AlphaFoldDB" id="A0A4C1T3M7"/>
<dbReference type="Proteomes" id="UP000299102">
    <property type="component" value="Unassembled WGS sequence"/>
</dbReference>
<reference evidence="1 2" key="1">
    <citation type="journal article" date="2019" name="Commun. Biol.">
        <title>The bagworm genome reveals a unique fibroin gene that provides high tensile strength.</title>
        <authorList>
            <person name="Kono N."/>
            <person name="Nakamura H."/>
            <person name="Ohtoshi R."/>
            <person name="Tomita M."/>
            <person name="Numata K."/>
            <person name="Arakawa K."/>
        </authorList>
    </citation>
    <scope>NUCLEOTIDE SEQUENCE [LARGE SCALE GENOMIC DNA]</scope>
</reference>
<gene>
    <name evidence="1" type="primary">ORF1</name>
    <name evidence="1" type="ORF">EVAR_71821_1</name>
</gene>
<name>A0A4C1T3M7_EUMVA</name>
<dbReference type="OrthoDB" id="7487068at2759"/>